<evidence type="ECO:0000313" key="2">
    <source>
        <dbReference type="EMBL" id="MET4716949.1"/>
    </source>
</evidence>
<comment type="caution">
    <text evidence="2">The sequence shown here is derived from an EMBL/GenBank/DDBJ whole genome shotgun (WGS) entry which is preliminary data.</text>
</comment>
<name>A0ABV2RL07_BRAJP</name>
<sequence length="29" mass="2957">MLRAEDNKLLTESGSGPADATPDLIAAAE</sequence>
<organism evidence="2 3">
    <name type="scientific">Bradyrhizobium japonicum</name>
    <dbReference type="NCBI Taxonomy" id="375"/>
    <lineage>
        <taxon>Bacteria</taxon>
        <taxon>Pseudomonadati</taxon>
        <taxon>Pseudomonadota</taxon>
        <taxon>Alphaproteobacteria</taxon>
        <taxon>Hyphomicrobiales</taxon>
        <taxon>Nitrobacteraceae</taxon>
        <taxon>Bradyrhizobium</taxon>
    </lineage>
</organism>
<feature type="region of interest" description="Disordered" evidence="1">
    <location>
        <begin position="1"/>
        <end position="29"/>
    </location>
</feature>
<evidence type="ECO:0000313" key="3">
    <source>
        <dbReference type="Proteomes" id="UP001549291"/>
    </source>
</evidence>
<keyword evidence="3" id="KW-1185">Reference proteome</keyword>
<dbReference type="EMBL" id="JBEPTQ010000002">
    <property type="protein sequence ID" value="MET4716949.1"/>
    <property type="molecule type" value="Genomic_DNA"/>
</dbReference>
<protein>
    <submittedName>
        <fullName evidence="2">Uncharacterized protein</fullName>
    </submittedName>
</protein>
<dbReference type="Proteomes" id="UP001549291">
    <property type="component" value="Unassembled WGS sequence"/>
</dbReference>
<reference evidence="2 3" key="1">
    <citation type="submission" date="2024-06" db="EMBL/GenBank/DDBJ databases">
        <title>Genomic Encyclopedia of Type Strains, Phase V (KMG-V): Genome sequencing to study the core and pangenomes of soil and plant-associated prokaryotes.</title>
        <authorList>
            <person name="Whitman W."/>
        </authorList>
    </citation>
    <scope>NUCLEOTIDE SEQUENCE [LARGE SCALE GENOMIC DNA]</scope>
    <source>
        <strain evidence="2 3">USDA 160</strain>
    </source>
</reference>
<accession>A0ABV2RL07</accession>
<proteinExistence type="predicted"/>
<gene>
    <name evidence="2" type="ORF">ABIF63_001055</name>
</gene>
<evidence type="ECO:0000256" key="1">
    <source>
        <dbReference type="SAM" id="MobiDB-lite"/>
    </source>
</evidence>